<comment type="subcellular location">
    <subcellularLocation>
        <location evidence="1">Chromosome</location>
        <location evidence="1">Telomere</location>
    </subcellularLocation>
</comment>
<dbReference type="Pfam" id="PF10451">
    <property type="entry name" value="Stn1"/>
    <property type="match status" value="1"/>
</dbReference>
<evidence type="ECO:0000259" key="5">
    <source>
        <dbReference type="Pfam" id="PF10451"/>
    </source>
</evidence>
<evidence type="ECO:0000256" key="2">
    <source>
        <dbReference type="ARBA" id="ARBA00022454"/>
    </source>
</evidence>
<gene>
    <name evidence="6" type="ORF">BO99DRAFT_427762</name>
</gene>
<keyword evidence="2" id="KW-0158">Chromosome</keyword>
<dbReference type="GO" id="GO:0000781">
    <property type="term" value="C:chromosome, telomeric region"/>
    <property type="evidence" value="ECO:0007669"/>
    <property type="project" value="UniProtKB-SubCell"/>
</dbReference>
<dbReference type="EMBL" id="KZ825101">
    <property type="protein sequence ID" value="PYI24736.1"/>
    <property type="molecule type" value="Genomic_DNA"/>
</dbReference>
<feature type="region of interest" description="Disordered" evidence="4">
    <location>
        <begin position="100"/>
        <end position="138"/>
    </location>
</feature>
<evidence type="ECO:0000313" key="6">
    <source>
        <dbReference type="EMBL" id="PYI24736.1"/>
    </source>
</evidence>
<evidence type="ECO:0000256" key="4">
    <source>
        <dbReference type="SAM" id="MobiDB-lite"/>
    </source>
</evidence>
<protein>
    <recommendedName>
        <fullName evidence="5">CST complex subunit Stn1 N-terminal domain-containing protein</fullName>
    </recommendedName>
</protein>
<evidence type="ECO:0000313" key="7">
    <source>
        <dbReference type="Proteomes" id="UP000249829"/>
    </source>
</evidence>
<feature type="domain" description="CST complex subunit Stn1 N-terminal" evidence="5">
    <location>
        <begin position="45"/>
        <end position="97"/>
    </location>
</feature>
<sequence length="316" mass="34502">MAPPEPVAPEFYPAYCFKASPTHFTWVKMAVADVLQLTRRAEYPEGIFFHKNHPIHFIAVAGLITARTEYPRVTVLTLDDSSGAVLDVVVQKADAAAAGPAPAPAPAAPIAPATAPAEASGPASTAPDPTTASTPHHIAPTTALPLDIHPLVPGALAHLKGTLSIYRHTRMQLQLERCALLRGGGGGGGGGINAEMRFLEQRDRFRVEVLDAPWVLAAEEVARLRREADAEEERGEAEVARWRRRARRRVEREERDGRKIWERWEVEEGRREKEAAVVREAGVELMRLLGRRGVKRGVEFHNGDGAGDGSRKRQGG</sequence>
<reference evidence="6 7" key="1">
    <citation type="submission" date="2018-02" db="EMBL/GenBank/DDBJ databases">
        <title>The genomes of Aspergillus section Nigri reveals drivers in fungal speciation.</title>
        <authorList>
            <consortium name="DOE Joint Genome Institute"/>
            <person name="Vesth T.C."/>
            <person name="Nybo J."/>
            <person name="Theobald S."/>
            <person name="Brandl J."/>
            <person name="Frisvad J.C."/>
            <person name="Nielsen K.F."/>
            <person name="Lyhne E.K."/>
            <person name="Kogle M.E."/>
            <person name="Kuo A."/>
            <person name="Riley R."/>
            <person name="Clum A."/>
            <person name="Nolan M."/>
            <person name="Lipzen A."/>
            <person name="Salamov A."/>
            <person name="Henrissat B."/>
            <person name="Wiebenga A."/>
            <person name="De vries R.P."/>
            <person name="Grigoriev I.V."/>
            <person name="Mortensen U.H."/>
            <person name="Andersen M.R."/>
            <person name="Baker S.E."/>
        </authorList>
    </citation>
    <scope>NUCLEOTIDE SEQUENCE [LARGE SCALE GENOMIC DNA]</scope>
    <source>
        <strain evidence="6 7">CBS 115571</strain>
    </source>
</reference>
<evidence type="ECO:0000256" key="1">
    <source>
        <dbReference type="ARBA" id="ARBA00004574"/>
    </source>
</evidence>
<dbReference type="InterPro" id="IPR012340">
    <property type="entry name" value="NA-bd_OB-fold"/>
</dbReference>
<proteinExistence type="predicted"/>
<dbReference type="Gene3D" id="2.40.50.140">
    <property type="entry name" value="Nucleic acid-binding proteins"/>
    <property type="match status" value="1"/>
</dbReference>
<accession>A0A2V5IWV8</accession>
<evidence type="ECO:0000256" key="3">
    <source>
        <dbReference type="ARBA" id="ARBA00022895"/>
    </source>
</evidence>
<dbReference type="Proteomes" id="UP000249829">
    <property type="component" value="Unassembled WGS sequence"/>
</dbReference>
<keyword evidence="3" id="KW-0779">Telomere</keyword>
<feature type="region of interest" description="Disordered" evidence="4">
    <location>
        <begin position="297"/>
        <end position="316"/>
    </location>
</feature>
<dbReference type="OMA" id="FCFKASP"/>
<dbReference type="AlphaFoldDB" id="A0A2V5IWV8"/>
<feature type="compositionally biased region" description="Low complexity" evidence="4">
    <location>
        <begin position="110"/>
        <end position="135"/>
    </location>
</feature>
<name>A0A2V5IWV8_ASPV1</name>
<dbReference type="InterPro" id="IPR018856">
    <property type="entry name" value="Stn1_N"/>
</dbReference>
<keyword evidence="7" id="KW-1185">Reference proteome</keyword>
<organism evidence="6 7">
    <name type="scientific">Aspergillus violaceofuscus (strain CBS 115571)</name>
    <dbReference type="NCBI Taxonomy" id="1450538"/>
    <lineage>
        <taxon>Eukaryota</taxon>
        <taxon>Fungi</taxon>
        <taxon>Dikarya</taxon>
        <taxon>Ascomycota</taxon>
        <taxon>Pezizomycotina</taxon>
        <taxon>Eurotiomycetes</taxon>
        <taxon>Eurotiomycetidae</taxon>
        <taxon>Eurotiales</taxon>
        <taxon>Aspergillaceae</taxon>
        <taxon>Aspergillus</taxon>
    </lineage>
</organism>